<protein>
    <recommendedName>
        <fullName evidence="8 10">Cystathionine beta-synthase</fullName>
        <ecNumber evidence="4 10">4.2.1.22</ecNumber>
    </recommendedName>
</protein>
<gene>
    <name evidence="13" type="ordered locus">RSal33209_0896</name>
</gene>
<dbReference type="FunFam" id="3.40.50.1100:FF:000003">
    <property type="entry name" value="Cystathionine beta-synthase"/>
    <property type="match status" value="1"/>
</dbReference>
<dbReference type="SUPFAM" id="SSF53686">
    <property type="entry name" value="Tryptophan synthase beta subunit-like PLP-dependent enzymes"/>
    <property type="match status" value="1"/>
</dbReference>
<name>A9WQJ7_RENSM</name>
<dbReference type="SMR" id="A9WQJ7"/>
<dbReference type="PROSITE" id="PS00901">
    <property type="entry name" value="CYS_SYNTHASE"/>
    <property type="match status" value="1"/>
</dbReference>
<dbReference type="InterPro" id="IPR036052">
    <property type="entry name" value="TrpB-like_PALP_sf"/>
</dbReference>
<sequence length="458" mass="48696">MKYANSVLDLIGKTPLVKLNKVTDGIKATVLAKVEYLNPGGSAKDRIAVKMLDEAAKAGLIGPGGTVVEPTSGNTGVAMALVAQQRGYNCVFVVPDKVAEDKRATIRAYGSEVVVTPTAVAADSPQSYYGVSDRLAAEIPGAYKPDQFSNQNGPLSHYETTGPEIWQDTDGKVTHFVAGVGTGGTITGTGRYLREVSADRASGEVQIIGADPEGSVYSGGTGRPYLVEGVGEDIWPGSYDPAVPHEVIAVSDAESFAMTRRLAKEEGLLVGGSSGMAVVAALRAARDLGEDDVVVVLLPDSGRGYLAKIFDDDWMQSYGFLKTTDEPAVGEVLRTKTGQLPDLVHMHPNETVRDVIRLMNEYGVSQIPVLTAEPPVVMGEVIGSVDERDLTAKLFRGEVKMTDKITEHMTATLPMIGSLEPISAARSKLQDVDALLVTFVGAPVGILTRQDLLFYLQD</sequence>
<evidence type="ECO:0000256" key="4">
    <source>
        <dbReference type="ARBA" id="ARBA00012041"/>
    </source>
</evidence>
<evidence type="ECO:0000313" key="14">
    <source>
        <dbReference type="Proteomes" id="UP000002007"/>
    </source>
</evidence>
<evidence type="ECO:0000256" key="11">
    <source>
        <dbReference type="PROSITE-ProRule" id="PRU00703"/>
    </source>
</evidence>
<dbReference type="Gene3D" id="3.10.580.10">
    <property type="entry name" value="CBS-domain"/>
    <property type="match status" value="1"/>
</dbReference>
<dbReference type="GO" id="GO:0004122">
    <property type="term" value="F:cystathionine beta-synthase activity"/>
    <property type="evidence" value="ECO:0007669"/>
    <property type="project" value="UniProtKB-UniRule"/>
</dbReference>
<dbReference type="SUPFAM" id="SSF54631">
    <property type="entry name" value="CBS-domain pair"/>
    <property type="match status" value="1"/>
</dbReference>
<comment type="similarity">
    <text evidence="3">Belongs to the cysteine synthase/cystathionine beta-synthase family.</text>
</comment>
<evidence type="ECO:0000256" key="8">
    <source>
        <dbReference type="ARBA" id="ARBA00026192"/>
    </source>
</evidence>
<evidence type="ECO:0000256" key="6">
    <source>
        <dbReference type="ARBA" id="ARBA00023122"/>
    </source>
</evidence>
<comment type="cofactor">
    <cofactor evidence="1">
        <name>pyridoxal 5'-phosphate</name>
        <dbReference type="ChEBI" id="CHEBI:597326"/>
    </cofactor>
</comment>
<dbReference type="CDD" id="cd01561">
    <property type="entry name" value="CBS_like"/>
    <property type="match status" value="1"/>
</dbReference>
<dbReference type="GO" id="GO:0016765">
    <property type="term" value="F:transferase activity, transferring alkyl or aryl (other than methyl) groups"/>
    <property type="evidence" value="ECO:0007669"/>
    <property type="project" value="UniProtKB-ARBA"/>
</dbReference>
<evidence type="ECO:0000313" key="13">
    <source>
        <dbReference type="EMBL" id="ABY22639.1"/>
    </source>
</evidence>
<dbReference type="PROSITE" id="PS51371">
    <property type="entry name" value="CBS"/>
    <property type="match status" value="1"/>
</dbReference>
<evidence type="ECO:0000256" key="2">
    <source>
        <dbReference type="ARBA" id="ARBA00005003"/>
    </source>
</evidence>
<organism evidence="13 14">
    <name type="scientific">Renibacterium salmoninarum (strain ATCC 33209 / DSM 20767 / JCM 11484 / NBRC 15589 / NCIMB 2235)</name>
    <dbReference type="NCBI Taxonomy" id="288705"/>
    <lineage>
        <taxon>Bacteria</taxon>
        <taxon>Bacillati</taxon>
        <taxon>Actinomycetota</taxon>
        <taxon>Actinomycetes</taxon>
        <taxon>Micrococcales</taxon>
        <taxon>Micrococcaceae</taxon>
        <taxon>Renibacterium</taxon>
    </lineage>
</organism>
<evidence type="ECO:0000256" key="10">
    <source>
        <dbReference type="NCBIfam" id="TIGR01137"/>
    </source>
</evidence>
<dbReference type="InterPro" id="IPR046342">
    <property type="entry name" value="CBS_dom_sf"/>
</dbReference>
<dbReference type="FunFam" id="3.40.50.1100:FF:000118">
    <property type="entry name" value="Related to CYS4-cystathionine beta-synthase"/>
    <property type="match status" value="1"/>
</dbReference>
<keyword evidence="14" id="KW-1185">Reference proteome</keyword>
<dbReference type="UniPathway" id="UPA00136">
    <property type="reaction ID" value="UER00201"/>
</dbReference>
<evidence type="ECO:0000259" key="12">
    <source>
        <dbReference type="PROSITE" id="PS51371"/>
    </source>
</evidence>
<comment type="pathway">
    <text evidence="2">Amino-acid biosynthesis; L-cysteine biosynthesis; L-cysteine from L-homocysteine and L-serine: step 1/2.</text>
</comment>
<dbReference type="KEGG" id="rsa:RSal33209_0896"/>
<dbReference type="GO" id="GO:0005737">
    <property type="term" value="C:cytoplasm"/>
    <property type="evidence" value="ECO:0007669"/>
    <property type="project" value="InterPro"/>
</dbReference>
<comment type="catalytic activity">
    <reaction evidence="9">
        <text>L-homocysteine + L-serine = L,L-cystathionine + H2O</text>
        <dbReference type="Rhea" id="RHEA:10112"/>
        <dbReference type="ChEBI" id="CHEBI:15377"/>
        <dbReference type="ChEBI" id="CHEBI:33384"/>
        <dbReference type="ChEBI" id="CHEBI:58161"/>
        <dbReference type="ChEBI" id="CHEBI:58199"/>
        <dbReference type="EC" id="4.2.1.22"/>
    </reaction>
</comment>
<dbReference type="EMBL" id="CP000910">
    <property type="protein sequence ID" value="ABY22639.1"/>
    <property type="molecule type" value="Genomic_DNA"/>
</dbReference>
<dbReference type="AlphaFoldDB" id="A9WQJ7"/>
<dbReference type="InterPro" id="IPR005857">
    <property type="entry name" value="Cysta_beta_synth"/>
</dbReference>
<dbReference type="Gene3D" id="3.40.50.1100">
    <property type="match status" value="2"/>
</dbReference>
<evidence type="ECO:0000256" key="1">
    <source>
        <dbReference type="ARBA" id="ARBA00001933"/>
    </source>
</evidence>
<dbReference type="RefSeq" id="WP_012244334.1">
    <property type="nucleotide sequence ID" value="NC_010168.1"/>
</dbReference>
<dbReference type="eggNOG" id="COG0031">
    <property type="taxonomic scope" value="Bacteria"/>
</dbReference>
<dbReference type="Pfam" id="PF00571">
    <property type="entry name" value="CBS"/>
    <property type="match status" value="1"/>
</dbReference>
<dbReference type="InterPro" id="IPR001926">
    <property type="entry name" value="TrpB-like_PALP"/>
</dbReference>
<dbReference type="eggNOG" id="COG3620">
    <property type="taxonomic scope" value="Bacteria"/>
</dbReference>
<reference evidence="14" key="1">
    <citation type="journal article" date="2008" name="J. Bacteriol.">
        <title>Genome sequence of the fish pathogen Renibacterium salmoninarum suggests reductive evolution away from an environmental Arthrobacter ancestor.</title>
        <authorList>
            <person name="Wiens G.D."/>
            <person name="Rockey D.D."/>
            <person name="Wu Z."/>
            <person name="Chang J."/>
            <person name="Levy R."/>
            <person name="Crane S."/>
            <person name="Chen D.S."/>
            <person name="Capri G.R."/>
            <person name="Burnett J.R."/>
            <person name="Sudheesh P.S."/>
            <person name="Schipma M.J."/>
            <person name="Burd H."/>
            <person name="Bhattacharyya A."/>
            <person name="Rhodes L.D."/>
            <person name="Kaul R."/>
            <person name="Strom M.S."/>
        </authorList>
    </citation>
    <scope>NUCLEOTIDE SEQUENCE [LARGE SCALE GENOMIC DNA]</scope>
    <source>
        <strain evidence="14">ATCC 33209 / DSM 20767 / JCM 11484 / NBRC 15589 / NCIMB 2235</strain>
    </source>
</reference>
<dbReference type="GO" id="GO:0006535">
    <property type="term" value="P:cysteine biosynthetic process from serine"/>
    <property type="evidence" value="ECO:0007669"/>
    <property type="project" value="InterPro"/>
</dbReference>
<evidence type="ECO:0000256" key="3">
    <source>
        <dbReference type="ARBA" id="ARBA00007103"/>
    </source>
</evidence>
<accession>A9WQJ7</accession>
<keyword evidence="7 13" id="KW-0456">Lyase</keyword>
<feature type="domain" description="CBS" evidence="12">
    <location>
        <begin position="339"/>
        <end position="401"/>
    </location>
</feature>
<evidence type="ECO:0000256" key="9">
    <source>
        <dbReference type="ARBA" id="ARBA00047490"/>
    </source>
</evidence>
<dbReference type="GO" id="GO:0019343">
    <property type="term" value="P:cysteine biosynthetic process via cystathionine"/>
    <property type="evidence" value="ECO:0007669"/>
    <property type="project" value="InterPro"/>
</dbReference>
<proteinExistence type="inferred from homology"/>
<keyword evidence="5" id="KW-0663">Pyridoxal phosphate</keyword>
<dbReference type="EC" id="4.2.1.22" evidence="4 10"/>
<evidence type="ECO:0000256" key="5">
    <source>
        <dbReference type="ARBA" id="ARBA00022898"/>
    </source>
</evidence>
<dbReference type="PANTHER" id="PTHR10314">
    <property type="entry name" value="CYSTATHIONINE BETA-SYNTHASE"/>
    <property type="match status" value="1"/>
</dbReference>
<dbReference type="Proteomes" id="UP000002007">
    <property type="component" value="Chromosome"/>
</dbReference>
<dbReference type="SMART" id="SM00116">
    <property type="entry name" value="CBS"/>
    <property type="match status" value="2"/>
</dbReference>
<dbReference type="Pfam" id="PF00291">
    <property type="entry name" value="PALP"/>
    <property type="match status" value="1"/>
</dbReference>
<evidence type="ECO:0000256" key="7">
    <source>
        <dbReference type="ARBA" id="ARBA00023239"/>
    </source>
</evidence>
<dbReference type="InterPro" id="IPR001216">
    <property type="entry name" value="P-phosphate_BS"/>
</dbReference>
<dbReference type="InterPro" id="IPR050214">
    <property type="entry name" value="Cys_Synth/Cystath_Beta-Synth"/>
</dbReference>
<dbReference type="InterPro" id="IPR000644">
    <property type="entry name" value="CBS_dom"/>
</dbReference>
<dbReference type="STRING" id="288705.RSal33209_0896"/>
<dbReference type="HOGENOM" id="CLU_021018_0_0_11"/>
<keyword evidence="6 11" id="KW-0129">CBS domain</keyword>
<dbReference type="NCBIfam" id="TIGR01137">
    <property type="entry name" value="cysta_beta"/>
    <property type="match status" value="1"/>
</dbReference>